<protein>
    <submittedName>
        <fullName evidence="9">Uncharacterized protein</fullName>
    </submittedName>
</protein>
<feature type="compositionally biased region" description="Basic and acidic residues" evidence="6">
    <location>
        <begin position="910"/>
        <end position="919"/>
    </location>
</feature>
<evidence type="ECO:0000256" key="1">
    <source>
        <dbReference type="ARBA" id="ARBA00022603"/>
    </source>
</evidence>
<evidence type="ECO:0000313" key="9">
    <source>
        <dbReference type="EMBL" id="KAF2829516.1"/>
    </source>
</evidence>
<dbReference type="PANTHER" id="PTHR43397:SF1">
    <property type="entry name" value="ERGOTHIONEINE BIOSYNTHESIS PROTEIN 1"/>
    <property type="match status" value="1"/>
</dbReference>
<feature type="region of interest" description="Disordered" evidence="6">
    <location>
        <begin position="881"/>
        <end position="919"/>
    </location>
</feature>
<dbReference type="PANTHER" id="PTHR43397">
    <property type="entry name" value="ERGOTHIONEINE BIOSYNTHESIS PROTEIN 1"/>
    <property type="match status" value="1"/>
</dbReference>
<organism evidence="9 10">
    <name type="scientific">Ophiobolus disseminans</name>
    <dbReference type="NCBI Taxonomy" id="1469910"/>
    <lineage>
        <taxon>Eukaryota</taxon>
        <taxon>Fungi</taxon>
        <taxon>Dikarya</taxon>
        <taxon>Ascomycota</taxon>
        <taxon>Pezizomycotina</taxon>
        <taxon>Dothideomycetes</taxon>
        <taxon>Pleosporomycetidae</taxon>
        <taxon>Pleosporales</taxon>
        <taxon>Pleosporineae</taxon>
        <taxon>Phaeosphaeriaceae</taxon>
        <taxon>Ophiobolus</taxon>
    </lineage>
</organism>
<evidence type="ECO:0000256" key="5">
    <source>
        <dbReference type="ARBA" id="ARBA00022833"/>
    </source>
</evidence>
<dbReference type="InterPro" id="IPR019786">
    <property type="entry name" value="Zinc_finger_PHD-type_CS"/>
</dbReference>
<dbReference type="NCBIfam" id="TIGR03439">
    <property type="entry name" value="methyl_EasF"/>
    <property type="match status" value="1"/>
</dbReference>
<dbReference type="Pfam" id="PF03781">
    <property type="entry name" value="FGE-sulfatase"/>
    <property type="match status" value="2"/>
</dbReference>
<keyword evidence="4" id="KW-0863">Zinc-finger</keyword>
<dbReference type="InterPro" id="IPR005532">
    <property type="entry name" value="SUMF_dom"/>
</dbReference>
<dbReference type="GO" id="GO:0008270">
    <property type="term" value="F:zinc ion binding"/>
    <property type="evidence" value="ECO:0007669"/>
    <property type="project" value="UniProtKB-KW"/>
</dbReference>
<name>A0A6A7A8J6_9PLEO</name>
<dbReference type="SUPFAM" id="SSF57903">
    <property type="entry name" value="FYVE/PHD zinc finger"/>
    <property type="match status" value="1"/>
</dbReference>
<dbReference type="Gene3D" id="3.30.40.10">
    <property type="entry name" value="Zinc/RING finger domain, C3HC4 (zinc finger)"/>
    <property type="match status" value="1"/>
</dbReference>
<feature type="domain" description="Histidine-specific methyltransferase SAM-dependent" evidence="8">
    <location>
        <begin position="62"/>
        <end position="296"/>
    </location>
</feature>
<dbReference type="InterPro" id="IPR042095">
    <property type="entry name" value="SUMF_sf"/>
</dbReference>
<evidence type="ECO:0000256" key="2">
    <source>
        <dbReference type="ARBA" id="ARBA00022679"/>
    </source>
</evidence>
<dbReference type="OrthoDB" id="659at2759"/>
<dbReference type="InterPro" id="IPR029063">
    <property type="entry name" value="SAM-dependent_MTases_sf"/>
</dbReference>
<dbReference type="InterPro" id="IPR051128">
    <property type="entry name" value="EgtD_Methyltrsf_superfamily"/>
</dbReference>
<dbReference type="InterPro" id="IPR013083">
    <property type="entry name" value="Znf_RING/FYVE/PHD"/>
</dbReference>
<evidence type="ECO:0000256" key="6">
    <source>
        <dbReference type="SAM" id="MobiDB-lite"/>
    </source>
</evidence>
<evidence type="ECO:0000256" key="3">
    <source>
        <dbReference type="ARBA" id="ARBA00022723"/>
    </source>
</evidence>
<dbReference type="Pfam" id="PF10017">
    <property type="entry name" value="Methyltransf_33"/>
    <property type="match status" value="1"/>
</dbReference>
<dbReference type="GO" id="GO:0008168">
    <property type="term" value="F:methyltransferase activity"/>
    <property type="evidence" value="ECO:0007669"/>
    <property type="project" value="UniProtKB-KW"/>
</dbReference>
<keyword evidence="10" id="KW-1185">Reference proteome</keyword>
<dbReference type="SUPFAM" id="SSF56436">
    <property type="entry name" value="C-type lectin-like"/>
    <property type="match status" value="1"/>
</dbReference>
<dbReference type="PROSITE" id="PS01359">
    <property type="entry name" value="ZF_PHD_1"/>
    <property type="match status" value="1"/>
</dbReference>
<evidence type="ECO:0000259" key="8">
    <source>
        <dbReference type="Pfam" id="PF10017"/>
    </source>
</evidence>
<dbReference type="InterPro" id="IPR019257">
    <property type="entry name" value="MeTrfase_dom"/>
</dbReference>
<reference evidence="9" key="1">
    <citation type="journal article" date="2020" name="Stud. Mycol.">
        <title>101 Dothideomycetes genomes: a test case for predicting lifestyles and emergence of pathogens.</title>
        <authorList>
            <person name="Haridas S."/>
            <person name="Albert R."/>
            <person name="Binder M."/>
            <person name="Bloem J."/>
            <person name="Labutti K."/>
            <person name="Salamov A."/>
            <person name="Andreopoulos B."/>
            <person name="Baker S."/>
            <person name="Barry K."/>
            <person name="Bills G."/>
            <person name="Bluhm B."/>
            <person name="Cannon C."/>
            <person name="Castanera R."/>
            <person name="Culley D."/>
            <person name="Daum C."/>
            <person name="Ezra D."/>
            <person name="Gonzalez J."/>
            <person name="Henrissat B."/>
            <person name="Kuo A."/>
            <person name="Liang C."/>
            <person name="Lipzen A."/>
            <person name="Lutzoni F."/>
            <person name="Magnuson J."/>
            <person name="Mondo S."/>
            <person name="Nolan M."/>
            <person name="Ohm R."/>
            <person name="Pangilinan J."/>
            <person name="Park H.-J."/>
            <person name="Ramirez L."/>
            <person name="Alfaro M."/>
            <person name="Sun H."/>
            <person name="Tritt A."/>
            <person name="Yoshinaga Y."/>
            <person name="Zwiers L.-H."/>
            <person name="Turgeon B."/>
            <person name="Goodwin S."/>
            <person name="Spatafora J."/>
            <person name="Crous P."/>
            <person name="Grigoriev I."/>
        </authorList>
    </citation>
    <scope>NUCLEOTIDE SEQUENCE</scope>
    <source>
        <strain evidence="9">CBS 113818</strain>
    </source>
</reference>
<evidence type="ECO:0000259" key="7">
    <source>
        <dbReference type="Pfam" id="PF03781"/>
    </source>
</evidence>
<dbReference type="Proteomes" id="UP000799424">
    <property type="component" value="Unassembled WGS sequence"/>
</dbReference>
<dbReference type="EMBL" id="MU006221">
    <property type="protein sequence ID" value="KAF2829516.1"/>
    <property type="molecule type" value="Genomic_DNA"/>
</dbReference>
<sequence length="1676" mass="187645">MAVGAKIIDIRVDTAQSDLVADIKTGLRPKDDGEKTLPTLLLYSEAGLKLFEKITYLDEAIDRLGKDVQYYAVDLSLPELERTFSQIPIAYHISHPPRTADKVIDGYKHVKCYGLFGTYDNALDWLKSPSIKSKPKTILWLGSSLGNFKRHEVSPFLAGFGEAIQSGDTMLIGIDSCKDADRVYHAYNDRENVTHEFIINGLRHANELMDETAFNTEDWKVIGEYDQEAGRHHAFVSPRKDVVIDGVRIPQGERVRIEESYKYSPDEILQLWEGATLAANSVWTNTKGDYGLHLVSKPVVFFPTKPLEYAPKPAPSFAEWQQLWATWDAVTRQMIPEDELLSKPINLRNACIFYLGHIPTFLDIHLARSTDEGPSDPAFFWKIFERGIDPDVEDPTKCHDHSEIPEEWPPLVDILEHQQTVRKRAEALYASGKVESNTRVTRAMWLGFEHEAMHLETLLYMLIQSERVLPPPGTGTPDFEALAKQSATVAVENQWFTIPEAKIDVGLDDPENDVITQRHFGWDNERPRRSVEVKSFRAKARPITNGEYATYLSRTGKTAIPASWSEHAYSNDKAVPASKRDSVMNGHTNGTNGAPQKLTDGKFVRTVYGTVPLQLALDWPVMASYDELSGCAQWMGGRIPTMEEARSIYSYVDSLKAPLIEKSLNTIPAVNGHLINNGVDESPPSKPLSNGASSAASGLNSHDLFIDLEGTNVGFKHWHPISVTDKGGKLCGQSDLGGVWEWTSTVLEKHEKFEPMALYPGYTADFFDGKHNVTLGGSWATHPRLAGRKTFVNCRPQLLQEKHQPQITCPHRPLIDSRQYTQPQTIADDQAIIAASVIALLAILEHVLPASAHILVRIIAEGIRDVYESCGEVDWNIIPSESEERGRTREYDASPAEDGEAGRPGSEETPASKRERKDAKCLARAASRSRVISQDEIVYVDSVIHSSDGTSGADGDGPCNSEEMEEVDRHLRYNAQIYNEGDRRTLRKFARLPDVDVDFDAGIERVLEAFRISELLQRNTRNRGLQGKELKIFQAHVHHLKKTVVEDLVSVKRDTLETRMRRAGYLRYTNKTAQSIIEDRYTDKDWKTGERLSSNLRHLEKTHLRVTGDDGLGQKVIEPYHAPLLPMSADRTSRKPAVQLRVVTHKPTSLNSTPTASSHKKPRAVENGVWQTVLSTKKPASPSVKPDWGMTASGRAVVVPPPPTNPWGPDACEIPDLRSLRVAAVQPADAATVTASTGPDRFVDTADATVKEPATGHPAVNQKKAKKYEREARRKAKKAFVHEEDVAPITDTAEVSKAELTSTAVRPTVQAMDSDVEMKKAVAALFQPAAASVEIKAEVVKTVAPATLKPKPTPAAASPPTTQNGKHMHWIKFKRQFIVDQLSDPCLPTWSGCSHDTSCPYEANGVPDCPFHEPHCSCVDPLLDECYLVYPCDEFLSCGPFNRLRGEKLFNLYQKEEHFKERIMLVDNDLLTYFVSDPIVRMHTRDSSAVPKRLAIEYADFTDGYNPGPLMEQEKQFERLWSKNNIIKRKLSRESLSDVQQKFEAKGIPSMCYCNDKIPENGLPRDVVECAHRNCTTKYFHKSCVKKLGVDKVTRWFCTMCEEHVRGLTYRTLRDLGFDDVPTDDEELRTSMEKIRKRFKASSAEMDRLQARVLTLGSGKKMAGIVAMAIDTMGRL</sequence>
<keyword evidence="1" id="KW-0489">Methyltransferase</keyword>
<dbReference type="GO" id="GO:0032259">
    <property type="term" value="P:methylation"/>
    <property type="evidence" value="ECO:0007669"/>
    <property type="project" value="UniProtKB-KW"/>
</dbReference>
<gene>
    <name evidence="9" type="ORF">CC86DRAFT_286753</name>
</gene>
<dbReference type="InterPro" id="IPR017805">
    <property type="entry name" value="SAM_MeTrfase_EasF-type_put"/>
</dbReference>
<dbReference type="Gene3D" id="3.90.1580.10">
    <property type="entry name" value="paralog of FGE (formylglycine-generating enzyme)"/>
    <property type="match status" value="1"/>
</dbReference>
<accession>A0A6A7A8J6</accession>
<keyword evidence="2" id="KW-0808">Transferase</keyword>
<feature type="domain" description="Sulfatase-modifying factor enzyme-like" evidence="7">
    <location>
        <begin position="714"/>
        <end position="794"/>
    </location>
</feature>
<proteinExistence type="predicted"/>
<dbReference type="InterPro" id="IPR011011">
    <property type="entry name" value="Znf_FYVE_PHD"/>
</dbReference>
<keyword evidence="5" id="KW-0862">Zinc</keyword>
<feature type="compositionally biased region" description="Basic and acidic residues" evidence="6">
    <location>
        <begin position="882"/>
        <end position="892"/>
    </location>
</feature>
<keyword evidence="3" id="KW-0479">Metal-binding</keyword>
<dbReference type="Gene3D" id="3.40.50.150">
    <property type="entry name" value="Vaccinia Virus protein VP39"/>
    <property type="match status" value="1"/>
</dbReference>
<evidence type="ECO:0000313" key="10">
    <source>
        <dbReference type="Proteomes" id="UP000799424"/>
    </source>
</evidence>
<evidence type="ECO:0000256" key="4">
    <source>
        <dbReference type="ARBA" id="ARBA00022771"/>
    </source>
</evidence>
<dbReference type="InterPro" id="IPR016187">
    <property type="entry name" value="CTDL_fold"/>
</dbReference>
<feature type="domain" description="Sulfatase-modifying factor enzyme-like" evidence="7">
    <location>
        <begin position="518"/>
        <end position="644"/>
    </location>
</feature>